<dbReference type="Gene3D" id="3.40.50.620">
    <property type="entry name" value="HUPs"/>
    <property type="match status" value="1"/>
</dbReference>
<keyword evidence="2" id="KW-0547">Nucleotide-binding</keyword>
<dbReference type="PANTHER" id="PTHR37825:SF1">
    <property type="entry name" value="TRNA(MET) CYTIDINE ACETATE LIGASE"/>
    <property type="match status" value="1"/>
</dbReference>
<keyword evidence="2" id="KW-0067">ATP-binding</keyword>
<dbReference type="EC" id="6.3.4.-" evidence="2"/>
<dbReference type="InterPro" id="IPR008513">
    <property type="entry name" value="tRNA(Met)_cyd_acetate_ligase"/>
</dbReference>
<keyword evidence="2" id="KW-0436">Ligase</keyword>
<evidence type="ECO:0000313" key="3">
    <source>
        <dbReference type="EMBL" id="GAA6268785.1"/>
    </source>
</evidence>
<comment type="similarity">
    <text evidence="2">Belongs to the TmcAL family.</text>
</comment>
<keyword evidence="1 2" id="KW-0819">tRNA processing</keyword>
<dbReference type="HAMAP" id="MF_01539">
    <property type="entry name" value="TmcAL"/>
    <property type="match status" value="1"/>
</dbReference>
<feature type="binding site" evidence="2">
    <location>
        <begin position="7"/>
        <end position="20"/>
    </location>
    <ligand>
        <name>ATP</name>
        <dbReference type="ChEBI" id="CHEBI:30616"/>
    </ligand>
</feature>
<comment type="caution">
    <text evidence="3">The sequence shown here is derived from an EMBL/GenBank/DDBJ whole genome shotgun (WGS) entry which is preliminary data.</text>
</comment>
<comment type="function">
    <text evidence="2">Catalyzes the formation of N(4)-acetylcytidine (ac(4)C) at the wobble position of elongator tRNA(Met), using acetate and ATP as substrates. First activates an acetate ion to form acetyladenylate (Ac-AMP) and then transfers the acetyl group to tRNA to form ac(4)C34.</text>
</comment>
<keyword evidence="4" id="KW-1185">Reference proteome</keyword>
<keyword evidence="2" id="KW-0820">tRNA-binding</keyword>
<keyword evidence="2" id="KW-0963">Cytoplasm</keyword>
<keyword evidence="2" id="KW-0694">RNA-binding</keyword>
<feature type="binding site" evidence="2">
    <location>
        <position position="102"/>
    </location>
    <ligand>
        <name>ATP</name>
        <dbReference type="ChEBI" id="CHEBI:30616"/>
    </ligand>
</feature>
<feature type="binding site" evidence="2">
    <location>
        <position position="195"/>
    </location>
    <ligand>
        <name>ATP</name>
        <dbReference type="ChEBI" id="CHEBI:30616"/>
    </ligand>
</feature>
<evidence type="ECO:0000256" key="1">
    <source>
        <dbReference type="ARBA" id="ARBA00022694"/>
    </source>
</evidence>
<reference evidence="3 4" key="1">
    <citation type="submission" date="2024-04" db="EMBL/GenBank/DDBJ databases">
        <title>Defined microbial consortia suppress multidrug-resistant proinflammatory Enterobacteriaceae via ecological control.</title>
        <authorList>
            <person name="Furuichi M."/>
            <person name="Kawaguchi T."/>
            <person name="Pust M."/>
            <person name="Yasuma K."/>
            <person name="Plichta D."/>
            <person name="Hasegawa N."/>
            <person name="Ohya T."/>
            <person name="Bhattarai S."/>
            <person name="Sasajima S."/>
            <person name="Aoto Y."/>
            <person name="Tuganbaev T."/>
            <person name="Yaginuma M."/>
            <person name="Ueda M."/>
            <person name="Okahashi N."/>
            <person name="Amafuji K."/>
            <person name="Kiridooshi Y."/>
            <person name="Sugita K."/>
            <person name="Strazar M."/>
            <person name="Skelly A."/>
            <person name="Suda W."/>
            <person name="Hattori M."/>
            <person name="Nakamoto N."/>
            <person name="Caballero S."/>
            <person name="Norman J."/>
            <person name="Olle B."/>
            <person name="Tanoue T."/>
            <person name="Arita M."/>
            <person name="Bucci V."/>
            <person name="Atarashi K."/>
            <person name="Xavier R."/>
            <person name="Honda K."/>
        </authorList>
    </citation>
    <scope>NUCLEOTIDE SEQUENCE [LARGE SCALE GENOMIC DNA]</scope>
    <source>
        <strain evidence="4">f13</strain>
    </source>
</reference>
<dbReference type="Pfam" id="PF05636">
    <property type="entry name" value="HIGH_NTase1"/>
    <property type="match status" value="1"/>
</dbReference>
<evidence type="ECO:0000313" key="4">
    <source>
        <dbReference type="Proteomes" id="UP001600894"/>
    </source>
</evidence>
<dbReference type="PANTHER" id="PTHR37825">
    <property type="entry name" value="TRNA(MET) CYTIDINE ACETATE LIGASE"/>
    <property type="match status" value="1"/>
</dbReference>
<proteinExistence type="inferred from homology"/>
<comment type="caution">
    <text evidence="2">Lacks conserved residue(s) required for the propagation of feature annotation.</text>
</comment>
<dbReference type="InterPro" id="IPR014729">
    <property type="entry name" value="Rossmann-like_a/b/a_fold"/>
</dbReference>
<dbReference type="EMBL" id="BAABXL010000001">
    <property type="protein sequence ID" value="GAA6268785.1"/>
    <property type="molecule type" value="Genomic_DNA"/>
</dbReference>
<name>A0ABQ0AXM7_9FIRM</name>
<dbReference type="NCBIfam" id="NF010191">
    <property type="entry name" value="PRK13670.1"/>
    <property type="match status" value="1"/>
</dbReference>
<sequence length="419" mass="45838">MNITGIIAEYNPFHGGHSFHIKEAKKQTGADYCVVVMSGDFVQRGEPAIFSKYLRTKMALAKGADLVVEMPSVFAVSSAEDFAACGVMLLERLGAVTHLCFGSEEGDIAGIQMAAGIFSKETPAFSARLQEGLKKGLSWPQARSQALGALTADQDSVGAQRINRLLLSPNNLLGIEYCKAILRFGSSLRPVTIQRKGNGYHDSAIEGGQASASAIRRSLTEKGDCGKASTLSFKAHVPEEVLTLYHQGRILGPEDGAALLNYRLLTLLHEGADLTAYWDVSKELADRLKKRLLEYDGWEGRIRQLKTRQYTYTRISRALTHILLGITDAQISQAKEAGYAPYARILGFRREAGPLLSALKAHSQIPLITKTADVSRLLTGAALELFYQDIYASHIRQSMETAKYGGPVQNEYNQPICII</sequence>
<comment type="catalytic activity">
    <reaction evidence="2">
        <text>cytidine(34) in elongator tRNA(Met) + acetate + ATP = N(4)-acetylcytidine(34) in elongator tRNA(Met) + AMP + diphosphate</text>
        <dbReference type="Rhea" id="RHEA:58144"/>
        <dbReference type="Rhea" id="RHEA-COMP:10693"/>
        <dbReference type="Rhea" id="RHEA-COMP:10694"/>
        <dbReference type="ChEBI" id="CHEBI:30089"/>
        <dbReference type="ChEBI" id="CHEBI:30616"/>
        <dbReference type="ChEBI" id="CHEBI:33019"/>
        <dbReference type="ChEBI" id="CHEBI:74900"/>
        <dbReference type="ChEBI" id="CHEBI:82748"/>
        <dbReference type="ChEBI" id="CHEBI:456215"/>
    </reaction>
</comment>
<dbReference type="RefSeq" id="WP_176253338.1">
    <property type="nucleotide sequence ID" value="NZ_BAABXL010000001.1"/>
</dbReference>
<comment type="subcellular location">
    <subcellularLocation>
        <location evidence="2">Cytoplasm</location>
    </subcellularLocation>
</comment>
<organism evidence="3 4">
    <name type="scientific">Enterocloster alcoholdehydrogenati</name>
    <dbReference type="NCBI Taxonomy" id="2547410"/>
    <lineage>
        <taxon>Bacteria</taxon>
        <taxon>Bacillati</taxon>
        <taxon>Bacillota</taxon>
        <taxon>Clostridia</taxon>
        <taxon>Lachnospirales</taxon>
        <taxon>Lachnospiraceae</taxon>
        <taxon>Enterocloster</taxon>
    </lineage>
</organism>
<evidence type="ECO:0000256" key="2">
    <source>
        <dbReference type="HAMAP-Rule" id="MF_01539"/>
    </source>
</evidence>
<protein>
    <recommendedName>
        <fullName evidence="2">tRNA(Met) cytidine acetate ligase</fullName>
        <ecNumber evidence="2">6.3.4.-</ecNumber>
    </recommendedName>
</protein>
<feature type="binding site" evidence="2">
    <location>
        <position position="170"/>
    </location>
    <ligand>
        <name>ATP</name>
        <dbReference type="ChEBI" id="CHEBI:30616"/>
    </ligand>
</feature>
<dbReference type="SUPFAM" id="SSF52374">
    <property type="entry name" value="Nucleotidylyl transferase"/>
    <property type="match status" value="1"/>
</dbReference>
<accession>A0ABQ0AXM7</accession>
<gene>
    <name evidence="2" type="primary">tmcAL</name>
    <name evidence="3" type="ORF">F130042H8_18450</name>
</gene>
<dbReference type="Proteomes" id="UP001600894">
    <property type="component" value="Unassembled WGS sequence"/>
</dbReference>